<sequence length="302" mass="34191">MKLFYFEAPEGNVGDDLNKWLWPQILGDQLDNDEDHLVIGIGTLLNHKIPPAKKYTVLTSGVGYGDLPDQSTGIWDYVGLRGHLSKEKMSVTDDISLLDGAYLLPSFLKCPKVIKHKFGYIPHVDSIGNGLWQETAEIGQFKLIDPRWPVEKFIAELLSCEQVVTEAMHGAIMADAYGVPWQPTKAYDYINDFKWKDWASSLDMTVSFNLIKPTWKGDQGESTKRIFINNVKRTLDSVGIHSADWTPVLPRRSNVKHLKSVADKINFNATNLEFYLSNDDLRKEKIEILIHSIEKKFGIAIG</sequence>
<dbReference type="Pfam" id="PF04230">
    <property type="entry name" value="PS_pyruv_trans"/>
    <property type="match status" value="1"/>
</dbReference>
<proteinExistence type="predicted"/>
<dbReference type="Proteomes" id="UP000006322">
    <property type="component" value="Unassembled WGS sequence"/>
</dbReference>
<reference evidence="3" key="1">
    <citation type="journal article" date="2014" name="Environ. Microbiol.">
        <title>Comparative genomics of the marine bacterial genus Glaciecola reveals the high degree of genomic diversity and genomic characteristic for cold adaptation.</title>
        <authorList>
            <person name="Qin Q.L."/>
            <person name="Xie B.B."/>
            <person name="Yu Y."/>
            <person name="Shu Y.L."/>
            <person name="Rong J.C."/>
            <person name="Zhang Y.J."/>
            <person name="Zhao D.L."/>
            <person name="Chen X.L."/>
            <person name="Zhang X.Y."/>
            <person name="Chen B."/>
            <person name="Zhou B.C."/>
            <person name="Zhang Y.Z."/>
        </authorList>
    </citation>
    <scope>NUCLEOTIDE SEQUENCE [LARGE SCALE GENOMIC DNA]</scope>
    <source>
        <strain evidence="3">LMG 21857</strain>
    </source>
</reference>
<dbReference type="AlphaFoldDB" id="K6ZDT1"/>
<dbReference type="EMBL" id="BAER01000097">
    <property type="protein sequence ID" value="GAC34241.1"/>
    <property type="molecule type" value="Genomic_DNA"/>
</dbReference>
<comment type="caution">
    <text evidence="2">The sequence shown here is derived from an EMBL/GenBank/DDBJ whole genome shotgun (WGS) entry which is preliminary data.</text>
</comment>
<accession>K6ZDT1</accession>
<evidence type="ECO:0000313" key="2">
    <source>
        <dbReference type="EMBL" id="GAC34241.1"/>
    </source>
</evidence>
<gene>
    <name evidence="2" type="primary">exoV</name>
    <name evidence="2" type="ORF">GPLA_3352</name>
</gene>
<organism evidence="2 3">
    <name type="scientific">Paraglaciecola polaris LMG 21857</name>
    <dbReference type="NCBI Taxonomy" id="1129793"/>
    <lineage>
        <taxon>Bacteria</taxon>
        <taxon>Pseudomonadati</taxon>
        <taxon>Pseudomonadota</taxon>
        <taxon>Gammaproteobacteria</taxon>
        <taxon>Alteromonadales</taxon>
        <taxon>Alteromonadaceae</taxon>
        <taxon>Paraglaciecola</taxon>
    </lineage>
</organism>
<dbReference type="STRING" id="1129793.GPLA_3352"/>
<evidence type="ECO:0000313" key="3">
    <source>
        <dbReference type="Proteomes" id="UP000006322"/>
    </source>
</evidence>
<keyword evidence="3" id="KW-1185">Reference proteome</keyword>
<dbReference type="InterPro" id="IPR007345">
    <property type="entry name" value="Polysacch_pyruvyl_Trfase"/>
</dbReference>
<dbReference type="OrthoDB" id="9803627at2"/>
<feature type="domain" description="Polysaccharide pyruvyl transferase" evidence="1">
    <location>
        <begin position="76"/>
        <end position="181"/>
    </location>
</feature>
<dbReference type="RefSeq" id="WP_007106007.1">
    <property type="nucleotide sequence ID" value="NZ_BAER01000097.1"/>
</dbReference>
<protein>
    <submittedName>
        <fullName evidence="2">Succinoglycan biosynthesis protein exoV</fullName>
    </submittedName>
</protein>
<evidence type="ECO:0000259" key="1">
    <source>
        <dbReference type="Pfam" id="PF04230"/>
    </source>
</evidence>
<name>K6ZDT1_9ALTE</name>